<feature type="region of interest" description="Disordered" evidence="1">
    <location>
        <begin position="25"/>
        <end position="65"/>
    </location>
</feature>
<dbReference type="InterPro" id="IPR047675">
    <property type="entry name" value="Putative_zinc-bd"/>
</dbReference>
<comment type="caution">
    <text evidence="2">The sequence shown here is derived from an EMBL/GenBank/DDBJ whole genome shotgun (WGS) entry which is preliminary data.</text>
</comment>
<dbReference type="Proteomes" id="UP000462066">
    <property type="component" value="Unassembled WGS sequence"/>
</dbReference>
<reference evidence="2 3" key="1">
    <citation type="submission" date="2017-10" db="EMBL/GenBank/DDBJ databases">
        <title>Whole genome sequencing of Pseudoxanthomonas broegbernensis DSM 12573(T).</title>
        <authorList>
            <person name="Kumar S."/>
            <person name="Bansal K."/>
            <person name="Kaur A."/>
            <person name="Patil P."/>
            <person name="Sharma S."/>
            <person name="Patil P.B."/>
        </authorList>
    </citation>
    <scope>NUCLEOTIDE SEQUENCE [LARGE SCALE GENOMIC DNA]</scope>
    <source>
        <strain evidence="2 3">DSM 12573</strain>
    </source>
</reference>
<name>A0A7V8GQD6_9GAMM</name>
<dbReference type="AlphaFoldDB" id="A0A7V8GQD6"/>
<evidence type="ECO:0000256" key="1">
    <source>
        <dbReference type="SAM" id="MobiDB-lite"/>
    </source>
</evidence>
<organism evidence="2 3">
    <name type="scientific">Pseudoxanthomonas broegbernensis</name>
    <dbReference type="NCBI Taxonomy" id="83619"/>
    <lineage>
        <taxon>Bacteria</taxon>
        <taxon>Pseudomonadati</taxon>
        <taxon>Pseudomonadota</taxon>
        <taxon>Gammaproteobacteria</taxon>
        <taxon>Lysobacterales</taxon>
        <taxon>Lysobacteraceae</taxon>
        <taxon>Pseudoxanthomonas</taxon>
    </lineage>
</organism>
<evidence type="ECO:0000313" key="2">
    <source>
        <dbReference type="EMBL" id="KAF1688237.1"/>
    </source>
</evidence>
<evidence type="ECO:0000313" key="3">
    <source>
        <dbReference type="Proteomes" id="UP000462066"/>
    </source>
</evidence>
<dbReference type="EMBL" id="MWIP01000001">
    <property type="protein sequence ID" value="KAF1688237.1"/>
    <property type="molecule type" value="Genomic_DNA"/>
</dbReference>
<gene>
    <name evidence="2" type="ORF">B1992_01745</name>
</gene>
<protein>
    <submittedName>
        <fullName evidence="2">Uncharacterized protein</fullName>
    </submittedName>
</protein>
<dbReference type="NCBIfam" id="NF041373">
    <property type="entry name" value="HGG_STG"/>
    <property type="match status" value="1"/>
</dbReference>
<keyword evidence="3" id="KW-1185">Reference proteome</keyword>
<proteinExistence type="predicted"/>
<sequence>MAGARTGAYESGSQATRRVICGAKRHRDGQPCQAKSEPGKRRCRFHGGRSTGPTTPEGKARALANLRQYRAL</sequence>
<accession>A0A7V8GQD6</accession>